<dbReference type="AlphaFoldDB" id="A0A4R6YM61"/>
<protein>
    <recommendedName>
        <fullName evidence="5 10">Transaldolase</fullName>
        <ecNumber evidence="5 10">2.2.1.2</ecNumber>
    </recommendedName>
</protein>
<evidence type="ECO:0000256" key="7">
    <source>
        <dbReference type="ARBA" id="ARBA00022679"/>
    </source>
</evidence>
<dbReference type="InterPro" id="IPR013785">
    <property type="entry name" value="Aldolase_TIM"/>
</dbReference>
<gene>
    <name evidence="10" type="primary">tal</name>
    <name evidence="12" type="ORF">DFR29_12130</name>
</gene>
<keyword evidence="7 10" id="KW-0808">Transferase</keyword>
<comment type="similarity">
    <text evidence="4 10">Belongs to the transaldolase family. Type 2 subfamily.</text>
</comment>
<evidence type="ECO:0000256" key="10">
    <source>
        <dbReference type="HAMAP-Rule" id="MF_00493"/>
    </source>
</evidence>
<dbReference type="HAMAP" id="MF_00493">
    <property type="entry name" value="Transaldolase_2"/>
    <property type="match status" value="1"/>
</dbReference>
<dbReference type="InterPro" id="IPR004732">
    <property type="entry name" value="Transaldolase_2"/>
</dbReference>
<evidence type="ECO:0000313" key="12">
    <source>
        <dbReference type="EMBL" id="TDR38358.1"/>
    </source>
</evidence>
<comment type="pathway">
    <text evidence="3 10">Carbohydrate degradation; pentose phosphate pathway; D-glyceraldehyde 3-phosphate and beta-D-fructose 6-phosphate from D-ribose 5-phosphate and D-xylulose 5-phosphate (non-oxidative stage): step 2/3.</text>
</comment>
<dbReference type="SUPFAM" id="SSF51569">
    <property type="entry name" value="Aldolase"/>
    <property type="match status" value="1"/>
</dbReference>
<dbReference type="GO" id="GO:0004801">
    <property type="term" value="F:transaldolase activity"/>
    <property type="evidence" value="ECO:0007669"/>
    <property type="project" value="UniProtKB-UniRule"/>
</dbReference>
<dbReference type="OrthoDB" id="140919at2"/>
<dbReference type="RefSeq" id="WP_133821461.1">
    <property type="nucleotide sequence ID" value="NZ_SNZH01000021.1"/>
</dbReference>
<proteinExistence type="inferred from homology"/>
<evidence type="ECO:0000256" key="6">
    <source>
        <dbReference type="ARBA" id="ARBA00022490"/>
    </source>
</evidence>
<evidence type="ECO:0000256" key="4">
    <source>
        <dbReference type="ARBA" id="ARBA00008426"/>
    </source>
</evidence>
<dbReference type="GO" id="GO:0005975">
    <property type="term" value="P:carbohydrate metabolic process"/>
    <property type="evidence" value="ECO:0007669"/>
    <property type="project" value="InterPro"/>
</dbReference>
<organism evidence="12 13">
    <name type="scientific">Tahibacter aquaticus</name>
    <dbReference type="NCBI Taxonomy" id="520092"/>
    <lineage>
        <taxon>Bacteria</taxon>
        <taxon>Pseudomonadati</taxon>
        <taxon>Pseudomonadota</taxon>
        <taxon>Gammaproteobacteria</taxon>
        <taxon>Lysobacterales</taxon>
        <taxon>Rhodanobacteraceae</taxon>
        <taxon>Tahibacter</taxon>
    </lineage>
</organism>
<dbReference type="NCBIfam" id="NF002881">
    <property type="entry name" value="PRK03343.1"/>
    <property type="match status" value="1"/>
</dbReference>
<comment type="catalytic activity">
    <reaction evidence="10">
        <text>D-sedoheptulose 7-phosphate + D-glyceraldehyde 3-phosphate = D-erythrose 4-phosphate + beta-D-fructose 6-phosphate</text>
        <dbReference type="Rhea" id="RHEA:17053"/>
        <dbReference type="ChEBI" id="CHEBI:16897"/>
        <dbReference type="ChEBI" id="CHEBI:57483"/>
        <dbReference type="ChEBI" id="CHEBI:57634"/>
        <dbReference type="ChEBI" id="CHEBI:59776"/>
        <dbReference type="EC" id="2.2.1.2"/>
    </reaction>
</comment>
<dbReference type="NCBIfam" id="TIGR00876">
    <property type="entry name" value="tal_mycobact"/>
    <property type="match status" value="1"/>
</dbReference>
<comment type="subcellular location">
    <subcellularLocation>
        <location evidence="2 10">Cytoplasm</location>
    </subcellularLocation>
</comment>
<dbReference type="PANTHER" id="PTHR10683">
    <property type="entry name" value="TRANSALDOLASE"/>
    <property type="match status" value="1"/>
</dbReference>
<evidence type="ECO:0000313" key="13">
    <source>
        <dbReference type="Proteomes" id="UP000295293"/>
    </source>
</evidence>
<dbReference type="EMBL" id="SNZH01000021">
    <property type="protein sequence ID" value="TDR38358.1"/>
    <property type="molecule type" value="Genomic_DNA"/>
</dbReference>
<dbReference type="Pfam" id="PF00923">
    <property type="entry name" value="TAL_FSA"/>
    <property type="match status" value="1"/>
</dbReference>
<feature type="active site" description="Schiff-base intermediate with substrate" evidence="10">
    <location>
        <position position="139"/>
    </location>
</feature>
<comment type="function">
    <text evidence="1 10">Transaldolase is important for the balance of metabolites in the pentose-phosphate pathway.</text>
</comment>
<dbReference type="GO" id="GO:0006098">
    <property type="term" value="P:pentose-phosphate shunt"/>
    <property type="evidence" value="ECO:0007669"/>
    <property type="project" value="UniProtKB-UniRule"/>
</dbReference>
<sequence length="381" mass="41798">MKPTLQLHNLGQRLWLDNITREMLDDGSLRRYIDDFSITGLTSNPTIFDGAIGGGSAYDDGIRAKVHNEKSREAVFTELALEDLRRAADLFRPVFEASRHVDGWVSMEVSPLLAHDTDGSIDAARLIHQQADRPNLLVKIPGTPEGIPAIEASIFAGVPINITLLFSREQYLAAAEAYLRGIERRVDAGLDPRVGSVASLFISRWDAAVQNKVPAELRNKLGISIGQRTYRTYRELLASARWRKLAEVGALPQRLLWASTRTKDPAASDTLYIEALAAPDTINTMPEKTLHAFAQRGVLRGAMAADGGDAEAILARFAQANVDIDALAIQLQHEGAQSFVKSWQHLLQRIADKGAALGSAGEKTAGEIQRRQRSRRPGRNG</sequence>
<dbReference type="UniPathway" id="UPA00115">
    <property type="reaction ID" value="UER00414"/>
</dbReference>
<comment type="caution">
    <text evidence="12">The sequence shown here is derived from an EMBL/GenBank/DDBJ whole genome shotgun (WGS) entry which is preliminary data.</text>
</comment>
<feature type="region of interest" description="Disordered" evidence="11">
    <location>
        <begin position="358"/>
        <end position="381"/>
    </location>
</feature>
<dbReference type="EC" id="2.2.1.2" evidence="5 10"/>
<reference evidence="12 13" key="1">
    <citation type="submission" date="2019-03" db="EMBL/GenBank/DDBJ databases">
        <title>Genomic Encyclopedia of Type Strains, Phase IV (KMG-IV): sequencing the most valuable type-strain genomes for metagenomic binning, comparative biology and taxonomic classification.</title>
        <authorList>
            <person name="Goeker M."/>
        </authorList>
    </citation>
    <scope>NUCLEOTIDE SEQUENCE [LARGE SCALE GENOMIC DNA]</scope>
    <source>
        <strain evidence="12 13">DSM 21667</strain>
    </source>
</reference>
<evidence type="ECO:0000256" key="11">
    <source>
        <dbReference type="SAM" id="MobiDB-lite"/>
    </source>
</evidence>
<dbReference type="CDD" id="cd00955">
    <property type="entry name" value="Transaldolase_like"/>
    <property type="match status" value="1"/>
</dbReference>
<keyword evidence="6 10" id="KW-0963">Cytoplasm</keyword>
<dbReference type="Gene3D" id="3.20.20.70">
    <property type="entry name" value="Aldolase class I"/>
    <property type="match status" value="1"/>
</dbReference>
<evidence type="ECO:0000256" key="8">
    <source>
        <dbReference type="ARBA" id="ARBA00023126"/>
    </source>
</evidence>
<dbReference type="GO" id="GO:0005737">
    <property type="term" value="C:cytoplasm"/>
    <property type="evidence" value="ECO:0007669"/>
    <property type="project" value="UniProtKB-SubCell"/>
</dbReference>
<dbReference type="InterPro" id="IPR001585">
    <property type="entry name" value="TAL/FSA"/>
</dbReference>
<accession>A0A4R6YM61</accession>
<keyword evidence="9 10" id="KW-0704">Schiff base</keyword>
<dbReference type="PIRSF" id="PIRSF036915">
    <property type="entry name" value="Trnald_Bac_Plnt"/>
    <property type="match status" value="1"/>
</dbReference>
<name>A0A4R6YM61_9GAMM</name>
<evidence type="ECO:0000256" key="9">
    <source>
        <dbReference type="ARBA" id="ARBA00023270"/>
    </source>
</evidence>
<keyword evidence="13" id="KW-1185">Reference proteome</keyword>
<evidence type="ECO:0000256" key="2">
    <source>
        <dbReference type="ARBA" id="ARBA00004496"/>
    </source>
</evidence>
<evidence type="ECO:0000256" key="1">
    <source>
        <dbReference type="ARBA" id="ARBA00003518"/>
    </source>
</evidence>
<feature type="compositionally biased region" description="Basic residues" evidence="11">
    <location>
        <begin position="371"/>
        <end position="381"/>
    </location>
</feature>
<dbReference type="PANTHER" id="PTHR10683:SF31">
    <property type="entry name" value="TRANSALDOLASE"/>
    <property type="match status" value="1"/>
</dbReference>
<dbReference type="Proteomes" id="UP000295293">
    <property type="component" value="Unassembled WGS sequence"/>
</dbReference>
<evidence type="ECO:0000256" key="5">
    <source>
        <dbReference type="ARBA" id="ARBA00013151"/>
    </source>
</evidence>
<evidence type="ECO:0000256" key="3">
    <source>
        <dbReference type="ARBA" id="ARBA00004857"/>
    </source>
</evidence>
<keyword evidence="8 10" id="KW-0570">Pentose shunt</keyword>